<proteinExistence type="predicted"/>
<reference evidence="3" key="1">
    <citation type="journal article" date="2019" name="Int. J. Syst. Evol. Microbiol.">
        <title>The Global Catalogue of Microorganisms (GCM) 10K type strain sequencing project: providing services to taxonomists for standard genome sequencing and annotation.</title>
        <authorList>
            <consortium name="The Broad Institute Genomics Platform"/>
            <consortium name="The Broad Institute Genome Sequencing Center for Infectious Disease"/>
            <person name="Wu L."/>
            <person name="Ma J."/>
        </authorList>
    </citation>
    <scope>NUCLEOTIDE SEQUENCE [LARGE SCALE GENOMIC DNA]</scope>
    <source>
        <strain evidence="3">JCM 31486</strain>
    </source>
</reference>
<comment type="caution">
    <text evidence="2">The sequence shown here is derived from an EMBL/GenBank/DDBJ whole genome shotgun (WGS) entry which is preliminary data.</text>
</comment>
<name>A0ABW3MD23_9PSEU</name>
<sequence>MSTLRELAGEAWREVLHCTGPADDDNFFDLGGRSLTGAQVLGLLQPHVQTKLSIRVLFDHPVFHEFAAAISHLGENRA</sequence>
<evidence type="ECO:0000313" key="3">
    <source>
        <dbReference type="Proteomes" id="UP001597045"/>
    </source>
</evidence>
<keyword evidence="3" id="KW-1185">Reference proteome</keyword>
<dbReference type="InterPro" id="IPR036736">
    <property type="entry name" value="ACP-like_sf"/>
</dbReference>
<dbReference type="Proteomes" id="UP001597045">
    <property type="component" value="Unassembled WGS sequence"/>
</dbReference>
<protein>
    <submittedName>
        <fullName evidence="2">Phosphopantetheine-binding protein</fullName>
    </submittedName>
</protein>
<accession>A0ABW3MD23</accession>
<organism evidence="2 3">
    <name type="scientific">Kibdelosporangium lantanae</name>
    <dbReference type="NCBI Taxonomy" id="1497396"/>
    <lineage>
        <taxon>Bacteria</taxon>
        <taxon>Bacillati</taxon>
        <taxon>Actinomycetota</taxon>
        <taxon>Actinomycetes</taxon>
        <taxon>Pseudonocardiales</taxon>
        <taxon>Pseudonocardiaceae</taxon>
        <taxon>Kibdelosporangium</taxon>
    </lineage>
</organism>
<evidence type="ECO:0000313" key="2">
    <source>
        <dbReference type="EMBL" id="MFD1048027.1"/>
    </source>
</evidence>
<evidence type="ECO:0000259" key="1">
    <source>
        <dbReference type="PROSITE" id="PS50075"/>
    </source>
</evidence>
<dbReference type="PROSITE" id="PS50075">
    <property type="entry name" value="CARRIER"/>
    <property type="match status" value="1"/>
</dbReference>
<dbReference type="SUPFAM" id="SSF47336">
    <property type="entry name" value="ACP-like"/>
    <property type="match status" value="1"/>
</dbReference>
<gene>
    <name evidence="2" type="ORF">ACFQ1S_22050</name>
</gene>
<dbReference type="Pfam" id="PF00550">
    <property type="entry name" value="PP-binding"/>
    <property type="match status" value="1"/>
</dbReference>
<dbReference type="EMBL" id="JBHTIS010001363">
    <property type="protein sequence ID" value="MFD1048027.1"/>
    <property type="molecule type" value="Genomic_DNA"/>
</dbReference>
<dbReference type="Gene3D" id="1.10.1200.10">
    <property type="entry name" value="ACP-like"/>
    <property type="match status" value="1"/>
</dbReference>
<feature type="domain" description="Carrier" evidence="1">
    <location>
        <begin position="1"/>
        <end position="74"/>
    </location>
</feature>
<dbReference type="InterPro" id="IPR009081">
    <property type="entry name" value="PP-bd_ACP"/>
</dbReference>